<dbReference type="PANTHER" id="PTHR11346">
    <property type="entry name" value="GALECTIN"/>
    <property type="match status" value="1"/>
</dbReference>
<dbReference type="InterPro" id="IPR013320">
    <property type="entry name" value="ConA-like_dom_sf"/>
</dbReference>
<evidence type="ECO:0000256" key="3">
    <source>
        <dbReference type="RuleBase" id="RU102079"/>
    </source>
</evidence>
<evidence type="ECO:0000313" key="6">
    <source>
        <dbReference type="EMBL" id="NXH15887.1"/>
    </source>
</evidence>
<dbReference type="OrthoDB" id="9273711at2759"/>
<dbReference type="PANTHER" id="PTHR11346:SF32">
    <property type="entry name" value="GALECTIN-4"/>
    <property type="match status" value="1"/>
</dbReference>
<dbReference type="PROSITE" id="PS51304">
    <property type="entry name" value="GALECTIN"/>
    <property type="match status" value="1"/>
</dbReference>
<evidence type="ECO:0000313" key="7">
    <source>
        <dbReference type="Proteomes" id="UP000534107"/>
    </source>
</evidence>
<evidence type="ECO:0000256" key="1">
    <source>
        <dbReference type="ARBA" id="ARBA00022734"/>
    </source>
</evidence>
<dbReference type="Pfam" id="PF00337">
    <property type="entry name" value="Gal-bind_lectin"/>
    <property type="match status" value="1"/>
</dbReference>
<keyword evidence="1 3" id="KW-0430">Lectin</keyword>
<dbReference type="Gene3D" id="2.60.120.200">
    <property type="match status" value="1"/>
</dbReference>
<reference evidence="6 7" key="1">
    <citation type="submission" date="2019-09" db="EMBL/GenBank/DDBJ databases">
        <title>Bird 10,000 Genomes (B10K) Project - Family phase.</title>
        <authorList>
            <person name="Zhang G."/>
        </authorList>
    </citation>
    <scope>NUCLEOTIDE SEQUENCE [LARGE SCALE GENOMIC DNA]</scope>
    <source>
        <strain evidence="6">B10K-DU-001-16</strain>
        <tissue evidence="6">Muscle</tissue>
    </source>
</reference>
<gene>
    <name evidence="6" type="primary">Lgals4</name>
    <name evidence="6" type="ORF">BUCCAP_R15957</name>
</gene>
<accession>A0A7K9HQ05</accession>
<dbReference type="SUPFAM" id="SSF49899">
    <property type="entry name" value="Concanavalin A-like lectins/glucanases"/>
    <property type="match status" value="1"/>
</dbReference>
<evidence type="ECO:0000259" key="5">
    <source>
        <dbReference type="PROSITE" id="PS51304"/>
    </source>
</evidence>
<name>A0A7K9HQ05_9PICI</name>
<evidence type="ECO:0000256" key="4">
    <source>
        <dbReference type="SAM" id="MobiDB-lite"/>
    </source>
</evidence>
<keyword evidence="7" id="KW-1185">Reference proteome</keyword>
<comment type="caution">
    <text evidence="6">The sequence shown here is derived from an EMBL/GenBank/DDBJ whole genome shotgun (WGS) entry which is preliminary data.</text>
</comment>
<feature type="non-terminal residue" evidence="6">
    <location>
        <position position="67"/>
    </location>
</feature>
<dbReference type="Proteomes" id="UP000534107">
    <property type="component" value="Unassembled WGS sequence"/>
</dbReference>
<sequence length="67" mass="7170">ALSPRLAVNLRAGPGGDILLHFNPRPAQGVLVRNSLLAGAWGHEERELPPEQPPLGPFQQGAHFDVS</sequence>
<organism evidence="6 7">
    <name type="scientific">Bucco capensis</name>
    <name type="common">collared puffbird</name>
    <dbReference type="NCBI Taxonomy" id="135168"/>
    <lineage>
        <taxon>Eukaryota</taxon>
        <taxon>Metazoa</taxon>
        <taxon>Chordata</taxon>
        <taxon>Craniata</taxon>
        <taxon>Vertebrata</taxon>
        <taxon>Euteleostomi</taxon>
        <taxon>Archelosauria</taxon>
        <taxon>Archosauria</taxon>
        <taxon>Dinosauria</taxon>
        <taxon>Saurischia</taxon>
        <taxon>Theropoda</taxon>
        <taxon>Coelurosauria</taxon>
        <taxon>Aves</taxon>
        <taxon>Neognathae</taxon>
        <taxon>Neoaves</taxon>
        <taxon>Telluraves</taxon>
        <taxon>Coraciimorphae</taxon>
        <taxon>Piciformes</taxon>
        <taxon>Bucconidae</taxon>
        <taxon>Bucco</taxon>
    </lineage>
</organism>
<evidence type="ECO:0000256" key="2">
    <source>
        <dbReference type="ARBA" id="ARBA00022737"/>
    </source>
</evidence>
<dbReference type="EMBL" id="VWZO01010662">
    <property type="protein sequence ID" value="NXH15887.1"/>
    <property type="molecule type" value="Genomic_DNA"/>
</dbReference>
<protein>
    <recommendedName>
        <fullName evidence="3">Galectin</fullName>
    </recommendedName>
</protein>
<feature type="domain" description="Galectin" evidence="5">
    <location>
        <begin position="1"/>
        <end position="67"/>
    </location>
</feature>
<dbReference type="InterPro" id="IPR044156">
    <property type="entry name" value="Galectin-like"/>
</dbReference>
<feature type="region of interest" description="Disordered" evidence="4">
    <location>
        <begin position="43"/>
        <end position="67"/>
    </location>
</feature>
<dbReference type="InterPro" id="IPR001079">
    <property type="entry name" value="Galectin_CRD"/>
</dbReference>
<keyword evidence="2" id="KW-0677">Repeat</keyword>
<dbReference type="AlphaFoldDB" id="A0A7K9HQ05"/>
<dbReference type="GO" id="GO:0030246">
    <property type="term" value="F:carbohydrate binding"/>
    <property type="evidence" value="ECO:0007669"/>
    <property type="project" value="UniProtKB-UniRule"/>
</dbReference>
<feature type="non-terminal residue" evidence="6">
    <location>
        <position position="1"/>
    </location>
</feature>
<proteinExistence type="predicted"/>
<dbReference type="CDD" id="cd00070">
    <property type="entry name" value="GLECT"/>
    <property type="match status" value="1"/>
</dbReference>